<gene>
    <name evidence="7" type="ORF">DFR31_1141</name>
</gene>
<keyword evidence="8" id="KW-1185">Reference proteome</keyword>
<dbReference type="EMBL" id="RCDA01000001">
    <property type="protein sequence ID" value="RLK51219.1"/>
    <property type="molecule type" value="Genomic_DNA"/>
</dbReference>
<dbReference type="PANTHER" id="PTHR36985">
    <property type="entry name" value="TRANSLOCATION AND ASSEMBLY MODULE SUBUNIT TAMB"/>
    <property type="match status" value="1"/>
</dbReference>
<keyword evidence="2" id="KW-0812">Transmembrane</keyword>
<evidence type="ECO:0000256" key="1">
    <source>
        <dbReference type="ARBA" id="ARBA00004167"/>
    </source>
</evidence>
<feature type="region of interest" description="Disordered" evidence="5">
    <location>
        <begin position="105"/>
        <end position="124"/>
    </location>
</feature>
<dbReference type="GO" id="GO:0097347">
    <property type="term" value="C:TAM protein secretion complex"/>
    <property type="evidence" value="ECO:0007669"/>
    <property type="project" value="TreeGrafter"/>
</dbReference>
<evidence type="ECO:0000313" key="8">
    <source>
        <dbReference type="Proteomes" id="UP000275461"/>
    </source>
</evidence>
<dbReference type="Pfam" id="PF04357">
    <property type="entry name" value="TamB"/>
    <property type="match status" value="1"/>
</dbReference>
<evidence type="ECO:0000256" key="4">
    <source>
        <dbReference type="ARBA" id="ARBA00023136"/>
    </source>
</evidence>
<sequence>MRVVRLTLLGLLVLVSLLAGTLTWLVGTPSGARAAADLAQRFVPELELEVTGGSLWSGLELSFARWQDGELRVETGRVVTGWDMGCLTRRAFCLQAQVHDLEALIPEGDPGDAPDPEEGAPDTPMERLDLPLAIQVERLELRGARVQVAEHDIALDFLNLEGDLSGDVLNLERTETRGLRVRLPEPADEEDAADAGEAAPMADFQYQPPELPDLQLPLDVHLQTLRMRDSALWLPGEDQPMPLPDVDLTASLEGQSLGLARLDLSHPYGELRSRGQLALGGDWDVALDLDVVAGEALADSLPLVLPGAPEFSLRMEGALKQELQLALEAVTGHQALALDARLTPLDEQLPFELTLRWPHLGWPLDDPGGYRSRDGALNLTGDLSGWQASLRSEVAGPELPAGLLRLDAHGDLTWARLEALTLEALEGTAELSGAVDWSGVLQWDIDLALRDLNPGSFWEGAPEQVSGRVESQGQLTEAGPDLRVRIPGIEALVQDYTLALDGAAGMDPAGHLHFDDINLRVDGQAGLTVAGALTDRWDLDGEISLPDLSALGVPDLAGALAGRFQLRGERDRPDLEAELSGDTLSGPGGVGLGALELTARVPALGQEDSRLALRLSDLSAGPEHLNDVALEITGREAAHRLDLLADGRGGLELDLALTGAFDRETGDWEGELAHALAMARRYGHRLNLEQPLDLAWDAEAGRLRLAAHCWTVNEQGRLCIDEPAALGADGELAFSLSDYDLQAGLRPWLPEDLALVAGLDAEGQVAWGDALTAQLALSSEDGLLRLRLDEEDEEEDFEELRYDALTAQLDYRETEATLAVDFTTPELGGARLRVTTDPRPEARELDGELVLEDLDLSMARPFAPDLSRLEGVIAARAEIGGHWEDPQVTGQVTLADGLVDGPDLPVTLSDLRLDVDVAGSRADYRGEFRAGDGRGQLHGRVLWGGDEWRVMANLDGDALEVFLPPGLDLAVSPALRAVVRPNHVLLRGRVDVPRGMIDIQDLPEQAVGLSRDVVVVRRTEEMPVTDEQALEGWDLDVDIELRLGADELALSAFGLTGRLEGNMRVRLRDDVPEGVGEIRIVDGRYRAYGQNLRIRRGTLLFAGPVDQPELDIEAVRNVSRYDVVAGIRVEGRADDPRARLFAEPAMPDDEALSYLIRGRPLSAEGDGAEAMMASAALGLGVSGASGIIGGVGEALGVEDVEVEAVGEGDETQVVVGGYLNPRLYISYGVGVFSPDNTLTLRYQLARQLFLEAVSGVENALDLMYRFEFGGRGGEAAPPEPATDNGE</sequence>
<dbReference type="Proteomes" id="UP000275461">
    <property type="component" value="Unassembled WGS sequence"/>
</dbReference>
<reference evidence="7 8" key="1">
    <citation type="submission" date="2018-10" db="EMBL/GenBank/DDBJ databases">
        <title>Genomic Encyclopedia of Type Strains, Phase IV (KMG-IV): sequencing the most valuable type-strain genomes for metagenomic binning, comparative biology and taxonomic classification.</title>
        <authorList>
            <person name="Goeker M."/>
        </authorList>
    </citation>
    <scope>NUCLEOTIDE SEQUENCE [LARGE SCALE GENOMIC DNA]</scope>
    <source>
        <strain evidence="7 8">DSM 12769</strain>
    </source>
</reference>
<keyword evidence="4" id="KW-0472">Membrane</keyword>
<protein>
    <submittedName>
        <fullName evidence="7">Autotransporter secretion inner membrane protein TamB</fullName>
    </submittedName>
</protein>
<dbReference type="GO" id="GO:0005886">
    <property type="term" value="C:plasma membrane"/>
    <property type="evidence" value="ECO:0007669"/>
    <property type="project" value="InterPro"/>
</dbReference>
<evidence type="ECO:0000256" key="2">
    <source>
        <dbReference type="ARBA" id="ARBA00022692"/>
    </source>
</evidence>
<comment type="subcellular location">
    <subcellularLocation>
        <location evidence="1">Membrane</location>
        <topology evidence="1">Single-pass membrane protein</topology>
    </subcellularLocation>
</comment>
<evidence type="ECO:0000256" key="5">
    <source>
        <dbReference type="SAM" id="MobiDB-lite"/>
    </source>
</evidence>
<dbReference type="InterPro" id="IPR007452">
    <property type="entry name" value="TamB_C"/>
</dbReference>
<keyword evidence="3" id="KW-1133">Transmembrane helix</keyword>
<evidence type="ECO:0000259" key="6">
    <source>
        <dbReference type="Pfam" id="PF04357"/>
    </source>
</evidence>
<proteinExistence type="predicted"/>
<feature type="compositionally biased region" description="Acidic residues" evidence="5">
    <location>
        <begin position="109"/>
        <end position="120"/>
    </location>
</feature>
<dbReference type="GO" id="GO:0009306">
    <property type="term" value="P:protein secretion"/>
    <property type="evidence" value="ECO:0007669"/>
    <property type="project" value="InterPro"/>
</dbReference>
<comment type="caution">
    <text evidence="7">The sequence shown here is derived from an EMBL/GenBank/DDBJ whole genome shotgun (WGS) entry which is preliminary data.</text>
</comment>
<accession>A0A498C810</accession>
<name>A0A498C810_9GAMM</name>
<organism evidence="7 8">
    <name type="scientific">Alkalispirillum mobile</name>
    <dbReference type="NCBI Taxonomy" id="85925"/>
    <lineage>
        <taxon>Bacteria</taxon>
        <taxon>Pseudomonadati</taxon>
        <taxon>Pseudomonadota</taxon>
        <taxon>Gammaproteobacteria</taxon>
        <taxon>Chromatiales</taxon>
        <taxon>Ectothiorhodospiraceae</taxon>
        <taxon>Alkalispirillum</taxon>
    </lineage>
</organism>
<evidence type="ECO:0000313" key="7">
    <source>
        <dbReference type="EMBL" id="RLK51219.1"/>
    </source>
</evidence>
<dbReference type="PANTHER" id="PTHR36985:SF1">
    <property type="entry name" value="TRANSLOCATION AND ASSEMBLY MODULE SUBUNIT TAMB"/>
    <property type="match status" value="1"/>
</dbReference>
<feature type="domain" description="Translocation and assembly module TamB C-terminal" evidence="6">
    <location>
        <begin position="930"/>
        <end position="1268"/>
    </location>
</feature>
<evidence type="ECO:0000256" key="3">
    <source>
        <dbReference type="ARBA" id="ARBA00022989"/>
    </source>
</evidence>